<organism evidence="2 3">
    <name type="scientific">Mycolicibacterium llatzerense</name>
    <dbReference type="NCBI Taxonomy" id="280871"/>
    <lineage>
        <taxon>Bacteria</taxon>
        <taxon>Bacillati</taxon>
        <taxon>Actinomycetota</taxon>
        <taxon>Actinomycetes</taxon>
        <taxon>Mycobacteriales</taxon>
        <taxon>Mycobacteriaceae</taxon>
        <taxon>Mycolicibacterium</taxon>
    </lineage>
</organism>
<accession>A0A0D1LP12</accession>
<protein>
    <recommendedName>
        <fullName evidence="4">Integral membrane protein</fullName>
    </recommendedName>
</protein>
<keyword evidence="1" id="KW-0812">Transmembrane</keyword>
<evidence type="ECO:0008006" key="4">
    <source>
        <dbReference type="Google" id="ProtNLM"/>
    </source>
</evidence>
<keyword evidence="1" id="KW-1133">Transmembrane helix</keyword>
<dbReference type="RefSeq" id="WP_043401384.1">
    <property type="nucleotide sequence ID" value="NZ_JXST01000006.1"/>
</dbReference>
<comment type="caution">
    <text evidence="2">The sequence shown here is derived from an EMBL/GenBank/DDBJ whole genome shotgun (WGS) entry which is preliminary data.</text>
</comment>
<proteinExistence type="predicted"/>
<dbReference type="EMBL" id="JXST01000006">
    <property type="protein sequence ID" value="KIU17801.1"/>
    <property type="molecule type" value="Genomic_DNA"/>
</dbReference>
<evidence type="ECO:0000256" key="1">
    <source>
        <dbReference type="SAM" id="Phobius"/>
    </source>
</evidence>
<feature type="transmembrane region" description="Helical" evidence="1">
    <location>
        <begin position="100"/>
        <end position="118"/>
    </location>
</feature>
<evidence type="ECO:0000313" key="2">
    <source>
        <dbReference type="EMBL" id="KIU17801.1"/>
    </source>
</evidence>
<dbReference type="OrthoDB" id="4464283at2"/>
<keyword evidence="3" id="KW-1185">Reference proteome</keyword>
<dbReference type="STRING" id="280871.TL10_05875"/>
<feature type="transmembrane region" description="Helical" evidence="1">
    <location>
        <begin position="12"/>
        <end position="36"/>
    </location>
</feature>
<gene>
    <name evidence="2" type="ORF">TL10_05875</name>
</gene>
<feature type="transmembrane region" description="Helical" evidence="1">
    <location>
        <begin position="42"/>
        <end position="63"/>
    </location>
</feature>
<reference evidence="2 3" key="1">
    <citation type="submission" date="2015-01" db="EMBL/GenBank/DDBJ databases">
        <title>Genome sequence of Mycobacterium llatzerense and Mycobacterium immunogenum recovered from brain abscess.</title>
        <authorList>
            <person name="Greninger A.L."/>
            <person name="Langelier C."/>
            <person name="Cunningham G."/>
            <person name="Chiu C.Y."/>
            <person name="Miller S."/>
        </authorList>
    </citation>
    <scope>NUCLEOTIDE SEQUENCE [LARGE SCALE GENOMIC DNA]</scope>
    <source>
        <strain evidence="2 3">CLUC14</strain>
    </source>
</reference>
<dbReference type="Proteomes" id="UP000032221">
    <property type="component" value="Unassembled WGS sequence"/>
</dbReference>
<dbReference type="PATRIC" id="fig|280871.6.peg.1208"/>
<feature type="transmembrane region" description="Helical" evidence="1">
    <location>
        <begin position="75"/>
        <end position="94"/>
    </location>
</feature>
<dbReference type="AlphaFoldDB" id="A0A0D1LP12"/>
<sequence length="133" mass="13749">MTEPTPSPARPQAVTVAFWCWVVAGGLLTAIGTWQLSLSLPASFRAIGGLLAAVGLALGFLAGRARRGDARFRRAATALAMAIVLLIAFLLLVFGADPLGFLVLTIVMALAIGGTVSITRPAAQSWFDGKANA</sequence>
<name>A0A0D1LP12_9MYCO</name>
<evidence type="ECO:0000313" key="3">
    <source>
        <dbReference type="Proteomes" id="UP000032221"/>
    </source>
</evidence>
<keyword evidence="1" id="KW-0472">Membrane</keyword>